<feature type="region of interest" description="Disordered" evidence="10">
    <location>
        <begin position="474"/>
        <end position="516"/>
    </location>
</feature>
<evidence type="ECO:0000259" key="12">
    <source>
        <dbReference type="Pfam" id="PF01514"/>
    </source>
</evidence>
<organism evidence="14 15">
    <name type="scientific">Acidimangrovimonas pyrenivorans</name>
    <dbReference type="NCBI Taxonomy" id="2030798"/>
    <lineage>
        <taxon>Bacteria</taxon>
        <taxon>Pseudomonadati</taxon>
        <taxon>Pseudomonadota</taxon>
        <taxon>Alphaproteobacteria</taxon>
        <taxon>Rhodobacterales</taxon>
        <taxon>Paracoccaceae</taxon>
        <taxon>Acidimangrovimonas</taxon>
    </lineage>
</organism>
<feature type="transmembrane region" description="Helical" evidence="11">
    <location>
        <begin position="434"/>
        <end position="455"/>
    </location>
</feature>
<dbReference type="PANTHER" id="PTHR30046:SF0">
    <property type="entry name" value="FLAGELLAR M-RING PROTEIN"/>
    <property type="match status" value="1"/>
</dbReference>
<evidence type="ECO:0000256" key="6">
    <source>
        <dbReference type="ARBA" id="ARBA00022989"/>
    </source>
</evidence>
<comment type="subcellular location">
    <subcellularLocation>
        <location evidence="1 9">Bacterial flagellum basal body</location>
    </subcellularLocation>
    <subcellularLocation>
        <location evidence="2">Cell membrane</location>
        <topology evidence="2">Multi-pass membrane protein</topology>
    </subcellularLocation>
</comment>
<keyword evidence="4" id="KW-1003">Cell membrane</keyword>
<keyword evidence="6 11" id="KW-1133">Transmembrane helix</keyword>
<keyword evidence="5 11" id="KW-0812">Transmembrane</keyword>
<dbReference type="InterPro" id="IPR000067">
    <property type="entry name" value="FlgMring_FliF"/>
</dbReference>
<feature type="region of interest" description="Disordered" evidence="10">
    <location>
        <begin position="282"/>
        <end position="343"/>
    </location>
</feature>
<dbReference type="Gene3D" id="3.30.300.30">
    <property type="match status" value="1"/>
</dbReference>
<dbReference type="Pfam" id="PF01514">
    <property type="entry name" value="YscJ_FliF"/>
    <property type="match status" value="1"/>
</dbReference>
<dbReference type="Gene3D" id="3.30.70.1530">
    <property type="entry name" value="Hypothetical protein rpa1041"/>
    <property type="match status" value="1"/>
</dbReference>
<keyword evidence="7 11" id="KW-0472">Membrane</keyword>
<keyword evidence="8 9" id="KW-0975">Bacterial flagellum</keyword>
<dbReference type="NCBIfam" id="TIGR00206">
    <property type="entry name" value="fliF"/>
    <property type="match status" value="1"/>
</dbReference>
<evidence type="ECO:0000256" key="11">
    <source>
        <dbReference type="SAM" id="Phobius"/>
    </source>
</evidence>
<evidence type="ECO:0000256" key="1">
    <source>
        <dbReference type="ARBA" id="ARBA00004117"/>
    </source>
</evidence>
<dbReference type="EMBL" id="JBHRSK010000026">
    <property type="protein sequence ID" value="MFC2970542.1"/>
    <property type="molecule type" value="Genomic_DNA"/>
</dbReference>
<feature type="compositionally biased region" description="Low complexity" evidence="10">
    <location>
        <begin position="474"/>
        <end position="483"/>
    </location>
</feature>
<dbReference type="PRINTS" id="PR01009">
    <property type="entry name" value="FLGMRINGFLIF"/>
</dbReference>
<keyword evidence="15" id="KW-1185">Reference proteome</keyword>
<evidence type="ECO:0000256" key="2">
    <source>
        <dbReference type="ARBA" id="ARBA00004651"/>
    </source>
</evidence>
<dbReference type="Proteomes" id="UP001595443">
    <property type="component" value="Unassembled WGS sequence"/>
</dbReference>
<feature type="domain" description="Flagellar M-ring C-terminal" evidence="13">
    <location>
        <begin position="249"/>
        <end position="411"/>
    </location>
</feature>
<sequence>MTEADVKQIVENLLSLGRKRLLILGGVGLGGVFALLFGLSLVTAPTYKPLYNQLSPASAAKVVDALDKAGIQTRVSEDGGSVSVPQQDLAQARMTLAEQGLPADGEPGWELFDNSSGLGMNTFMQHVNRLRAMEGELARSIQTLDGINSARVHLVLPEREAFSRTRPDPSASVVVRADASHTVSRKQALAIRNLVAAAVANLSPGRVTVLSARGDTILAEDSADAGPATIESAKSSIEDRMSRNIQQILSARVGAGNVRVQVAVELDTARQVVVQQSFDPNQQVVRSTESRNEKSQDQNATGGQVGVTANLPPALAGPGGAGGSSNNSAKTNERTTYEIGSTRSETTREAGAIKRVSVAVLVNGIYEKQGGGVKYQERSPEELSRLTKLVESAIGYDKARGDTVSVDSLRFMDYSMDVGEPVGPTLGQRLSDNIMSILRGVLALLVVGVTVIFGFRPVMNRLLDETPALPAKPDAAALAAPEAEAGDPEAEAKAPEGQAPPASLPARPAPPRPAVVRPQAVTSISGGLGEGLFDSGTIHSSMFKRKVETVRGYVQQEPNEAIKILRGWLMNEA</sequence>
<evidence type="ECO:0000256" key="3">
    <source>
        <dbReference type="ARBA" id="ARBA00007971"/>
    </source>
</evidence>
<dbReference type="PIRSF" id="PIRSF004862">
    <property type="entry name" value="FliF"/>
    <property type="match status" value="1"/>
</dbReference>
<name>A0ABV7APA4_9RHOB</name>
<comment type="caution">
    <text evidence="14">The sequence shown here is derived from an EMBL/GenBank/DDBJ whole genome shotgun (WGS) entry which is preliminary data.</text>
</comment>
<evidence type="ECO:0000256" key="9">
    <source>
        <dbReference type="PIRNR" id="PIRNR004862"/>
    </source>
</evidence>
<dbReference type="PANTHER" id="PTHR30046">
    <property type="entry name" value="FLAGELLAR M-RING PROTEIN"/>
    <property type="match status" value="1"/>
</dbReference>
<reference evidence="15" key="1">
    <citation type="journal article" date="2019" name="Int. J. Syst. Evol. Microbiol.">
        <title>The Global Catalogue of Microorganisms (GCM) 10K type strain sequencing project: providing services to taxonomists for standard genome sequencing and annotation.</title>
        <authorList>
            <consortium name="The Broad Institute Genomics Platform"/>
            <consortium name="The Broad Institute Genome Sequencing Center for Infectious Disease"/>
            <person name="Wu L."/>
            <person name="Ma J."/>
        </authorList>
    </citation>
    <scope>NUCLEOTIDE SEQUENCE [LARGE SCALE GENOMIC DNA]</scope>
    <source>
        <strain evidence="15">KCTC 62192</strain>
    </source>
</reference>
<evidence type="ECO:0000256" key="7">
    <source>
        <dbReference type="ARBA" id="ARBA00023136"/>
    </source>
</evidence>
<dbReference type="RefSeq" id="WP_377835603.1">
    <property type="nucleotide sequence ID" value="NZ_JBHRSK010000026.1"/>
</dbReference>
<evidence type="ECO:0000313" key="15">
    <source>
        <dbReference type="Proteomes" id="UP001595443"/>
    </source>
</evidence>
<evidence type="ECO:0000256" key="4">
    <source>
        <dbReference type="ARBA" id="ARBA00022475"/>
    </source>
</evidence>
<keyword evidence="14" id="KW-0966">Cell projection</keyword>
<dbReference type="Pfam" id="PF08345">
    <property type="entry name" value="YscJ_FliF_C"/>
    <property type="match status" value="1"/>
</dbReference>
<comment type="similarity">
    <text evidence="3 9">Belongs to the FliF family.</text>
</comment>
<dbReference type="InterPro" id="IPR006182">
    <property type="entry name" value="FliF_N_dom"/>
</dbReference>
<accession>A0ABV7APA4</accession>
<protein>
    <recommendedName>
        <fullName evidence="9">Flagellar M-ring protein</fullName>
    </recommendedName>
</protein>
<dbReference type="InterPro" id="IPR013556">
    <property type="entry name" value="Flag_M-ring_C"/>
</dbReference>
<dbReference type="InterPro" id="IPR045851">
    <property type="entry name" value="AMP-bd_C_sf"/>
</dbReference>
<proteinExistence type="inferred from homology"/>
<evidence type="ECO:0000256" key="8">
    <source>
        <dbReference type="ARBA" id="ARBA00023143"/>
    </source>
</evidence>
<keyword evidence="14" id="KW-0282">Flagellum</keyword>
<evidence type="ECO:0000256" key="10">
    <source>
        <dbReference type="SAM" id="MobiDB-lite"/>
    </source>
</evidence>
<dbReference type="InterPro" id="IPR043427">
    <property type="entry name" value="YscJ/FliF"/>
</dbReference>
<feature type="domain" description="Flagellar M-ring N-terminal" evidence="12">
    <location>
        <begin position="43"/>
        <end position="216"/>
    </location>
</feature>
<evidence type="ECO:0000259" key="13">
    <source>
        <dbReference type="Pfam" id="PF08345"/>
    </source>
</evidence>
<keyword evidence="14" id="KW-0969">Cilium</keyword>
<feature type="transmembrane region" description="Helical" evidence="11">
    <location>
        <begin position="21"/>
        <end position="42"/>
    </location>
</feature>
<evidence type="ECO:0000256" key="5">
    <source>
        <dbReference type="ARBA" id="ARBA00022692"/>
    </source>
</evidence>
<comment type="function">
    <text evidence="9">The M ring may be actively involved in energy transduction.</text>
</comment>
<feature type="compositionally biased region" description="Low complexity" evidence="10">
    <location>
        <begin position="495"/>
        <end position="506"/>
    </location>
</feature>
<evidence type="ECO:0000313" key="14">
    <source>
        <dbReference type="EMBL" id="MFC2970542.1"/>
    </source>
</evidence>
<gene>
    <name evidence="14" type="primary">fliF</name>
    <name evidence="14" type="ORF">ACFOES_20790</name>
</gene>